<gene>
    <name evidence="1" type="ORF">CKY20_10330</name>
</gene>
<dbReference type="AlphaFoldDB" id="A0A3A1YGN6"/>
<evidence type="ECO:0000313" key="1">
    <source>
        <dbReference type="EMBL" id="RIY35384.1"/>
    </source>
</evidence>
<protein>
    <recommendedName>
        <fullName evidence="3">6-bladed beta-propeller</fullName>
    </recommendedName>
</protein>
<dbReference type="RefSeq" id="WP_119653031.1">
    <property type="nucleotide sequence ID" value="NZ_NSDI01000012.1"/>
</dbReference>
<dbReference type="InterPro" id="IPR011042">
    <property type="entry name" value="6-blade_b-propeller_TolB-like"/>
</dbReference>
<dbReference type="Gene3D" id="2.120.10.30">
    <property type="entry name" value="TolB, C-terminal domain"/>
    <property type="match status" value="1"/>
</dbReference>
<accession>A0A3A1YGN6</accession>
<name>A0A3A1YGN6_9FLAO</name>
<reference evidence="1 2" key="1">
    <citation type="submission" date="2017-08" db="EMBL/GenBank/DDBJ databases">
        <title>Capnocytophaga canis 17-158 assembly.</title>
        <authorList>
            <person name="Gulvik C.A."/>
        </authorList>
    </citation>
    <scope>NUCLEOTIDE SEQUENCE [LARGE SCALE GENOMIC DNA]</scope>
    <source>
        <strain evidence="1 2">17-158</strain>
    </source>
</reference>
<dbReference type="Pfam" id="PF17170">
    <property type="entry name" value="DUF5128"/>
    <property type="match status" value="1"/>
</dbReference>
<comment type="caution">
    <text evidence="1">The sequence shown here is derived from an EMBL/GenBank/DDBJ whole genome shotgun (WGS) entry which is preliminary data.</text>
</comment>
<dbReference type="PROSITE" id="PS51257">
    <property type="entry name" value="PROKAR_LIPOPROTEIN"/>
    <property type="match status" value="1"/>
</dbReference>
<organism evidence="1 2">
    <name type="scientific">Capnocytophaga canis</name>
    <dbReference type="NCBI Taxonomy" id="1848903"/>
    <lineage>
        <taxon>Bacteria</taxon>
        <taxon>Pseudomonadati</taxon>
        <taxon>Bacteroidota</taxon>
        <taxon>Flavobacteriia</taxon>
        <taxon>Flavobacteriales</taxon>
        <taxon>Flavobacteriaceae</taxon>
        <taxon>Capnocytophaga</taxon>
    </lineage>
</organism>
<dbReference type="EMBL" id="NSDI01000012">
    <property type="protein sequence ID" value="RIY35384.1"/>
    <property type="molecule type" value="Genomic_DNA"/>
</dbReference>
<sequence length="406" mass="47368">MKNITYIGYLSFLLLSCQSSNVIGRYSEEQVVLLELENTKIITPKTETIKKIDLNPFLGKKQFEFGNLVNEVKIIPLETNNKSLVDGIYKIITTEEYIYIMDNFKDGGILIFDRNGKFIKRFSHGQGPGELSRLYDIDYDFKNDELVAYQHSFLLFFDKVGNFLRQKRLPLGFDNLLVTDDGYIFKTYPSQGNEHLKENEKYTFLFSNKTFKINSAAVYSPKPIKALSAYTYLYKNGDLISLTGQMTDTIYKYNSKTNELTTEFVLNYDKKVPREYLYGETFETFRKATRNNDYYFNIGEYFETFSQNVFFLHNNYTELKTVVYRDKKTGNMVGGNNANLKPKEIPPIAFPKAVYKDYFVSTYIPSSEDYEILKDSKTISAEDKEKIKHSKDDDNPVLVYFKLEEF</sequence>
<dbReference type="Proteomes" id="UP000265497">
    <property type="component" value="Unassembled WGS sequence"/>
</dbReference>
<evidence type="ECO:0008006" key="3">
    <source>
        <dbReference type="Google" id="ProtNLM"/>
    </source>
</evidence>
<evidence type="ECO:0000313" key="2">
    <source>
        <dbReference type="Proteomes" id="UP000265497"/>
    </source>
</evidence>
<proteinExistence type="predicted"/>
<dbReference type="SUPFAM" id="SSF75011">
    <property type="entry name" value="3-carboxy-cis,cis-mucoante lactonizing enzyme"/>
    <property type="match status" value="1"/>
</dbReference>